<dbReference type="InterPro" id="IPR004299">
    <property type="entry name" value="MBOAT_fam"/>
</dbReference>
<comment type="similarity">
    <text evidence="2 9">Belongs to the membrane-bound acyltransferase family.</text>
</comment>
<proteinExistence type="inferred from homology"/>
<feature type="transmembrane region" description="Helical" evidence="10">
    <location>
        <begin position="52"/>
        <end position="69"/>
    </location>
</feature>
<feature type="transmembrane region" description="Helical" evidence="10">
    <location>
        <begin position="81"/>
        <end position="98"/>
    </location>
</feature>
<evidence type="ECO:0000256" key="3">
    <source>
        <dbReference type="ARBA" id="ARBA00022475"/>
    </source>
</evidence>
<feature type="transmembrane region" description="Helical" evidence="10">
    <location>
        <begin position="308"/>
        <end position="324"/>
    </location>
</feature>
<dbReference type="PANTHER" id="PTHR13285:SF23">
    <property type="entry name" value="TEICHOIC ACID D-ALANYLTRANSFERASE"/>
    <property type="match status" value="1"/>
</dbReference>
<evidence type="ECO:0000256" key="7">
    <source>
        <dbReference type="ARBA" id="ARBA00023136"/>
    </source>
</evidence>
<accession>A0ABV8WTN1</accession>
<dbReference type="PIRSF" id="PIRSF016636">
    <property type="entry name" value="AlgI_DltB"/>
    <property type="match status" value="1"/>
</dbReference>
<dbReference type="PIRSF" id="PIRSF500217">
    <property type="entry name" value="AlgI"/>
    <property type="match status" value="1"/>
</dbReference>
<keyword evidence="8 9" id="KW-0012">Acyltransferase</keyword>
<gene>
    <name evidence="11" type="ORF">ACFOY7_07685</name>
</gene>
<evidence type="ECO:0000313" key="11">
    <source>
        <dbReference type="EMBL" id="MFC4402952.1"/>
    </source>
</evidence>
<evidence type="ECO:0000256" key="8">
    <source>
        <dbReference type="ARBA" id="ARBA00023315"/>
    </source>
</evidence>
<feature type="transmembrane region" description="Helical" evidence="10">
    <location>
        <begin position="422"/>
        <end position="439"/>
    </location>
</feature>
<keyword evidence="6 10" id="KW-1133">Transmembrane helix</keyword>
<dbReference type="Proteomes" id="UP001595882">
    <property type="component" value="Unassembled WGS sequence"/>
</dbReference>
<keyword evidence="4 9" id="KW-0808">Transferase</keyword>
<feature type="transmembrane region" description="Helical" evidence="10">
    <location>
        <begin position="6"/>
        <end position="23"/>
    </location>
</feature>
<evidence type="ECO:0000256" key="10">
    <source>
        <dbReference type="SAM" id="Phobius"/>
    </source>
</evidence>
<dbReference type="Pfam" id="PF03062">
    <property type="entry name" value="MBOAT"/>
    <property type="match status" value="1"/>
</dbReference>
<keyword evidence="3 9" id="KW-1003">Cell membrane</keyword>
<evidence type="ECO:0000256" key="4">
    <source>
        <dbReference type="ARBA" id="ARBA00022679"/>
    </source>
</evidence>
<feature type="transmembrane region" description="Helical" evidence="10">
    <location>
        <begin position="451"/>
        <end position="468"/>
    </location>
</feature>
<dbReference type="InterPro" id="IPR028362">
    <property type="entry name" value="AlgI"/>
</dbReference>
<name>A0ABV8WTN1_9BACI</name>
<protein>
    <submittedName>
        <fullName evidence="11">MBOAT family O-acyltransferase</fullName>
    </submittedName>
</protein>
<evidence type="ECO:0000256" key="9">
    <source>
        <dbReference type="PIRNR" id="PIRNR016636"/>
    </source>
</evidence>
<comment type="caution">
    <text evidence="11">The sequence shown here is derived from an EMBL/GenBank/DDBJ whole genome shotgun (WGS) entry which is preliminary data.</text>
</comment>
<dbReference type="RefSeq" id="WP_390251030.1">
    <property type="nucleotide sequence ID" value="NZ_JBHSDT010000004.1"/>
</dbReference>
<organism evidence="11 12">
    <name type="scientific">Gracilibacillus xinjiangensis</name>
    <dbReference type="NCBI Taxonomy" id="1193282"/>
    <lineage>
        <taxon>Bacteria</taxon>
        <taxon>Bacillati</taxon>
        <taxon>Bacillota</taxon>
        <taxon>Bacilli</taxon>
        <taxon>Bacillales</taxon>
        <taxon>Bacillaceae</taxon>
        <taxon>Gracilibacillus</taxon>
    </lineage>
</organism>
<feature type="transmembrane region" description="Helical" evidence="10">
    <location>
        <begin position="118"/>
        <end position="136"/>
    </location>
</feature>
<keyword evidence="12" id="KW-1185">Reference proteome</keyword>
<comment type="subcellular location">
    <subcellularLocation>
        <location evidence="1">Cell membrane</location>
        <topology evidence="1">Multi-pass membrane protein</topology>
    </subcellularLocation>
</comment>
<feature type="transmembrane region" description="Helical" evidence="10">
    <location>
        <begin position="330"/>
        <end position="347"/>
    </location>
</feature>
<evidence type="ECO:0000256" key="5">
    <source>
        <dbReference type="ARBA" id="ARBA00022692"/>
    </source>
</evidence>
<dbReference type="EMBL" id="JBHSDT010000004">
    <property type="protein sequence ID" value="MFC4402952.1"/>
    <property type="molecule type" value="Genomic_DNA"/>
</dbReference>
<keyword evidence="5 10" id="KW-0812">Transmembrane</keyword>
<evidence type="ECO:0000256" key="1">
    <source>
        <dbReference type="ARBA" id="ARBA00004651"/>
    </source>
</evidence>
<keyword evidence="7 9" id="KW-0472">Membrane</keyword>
<dbReference type="InterPro" id="IPR051085">
    <property type="entry name" value="MB_O-acyltransferase"/>
</dbReference>
<reference evidence="12" key="1">
    <citation type="journal article" date="2019" name="Int. J. Syst. Evol. Microbiol.">
        <title>The Global Catalogue of Microorganisms (GCM) 10K type strain sequencing project: providing services to taxonomists for standard genome sequencing and annotation.</title>
        <authorList>
            <consortium name="The Broad Institute Genomics Platform"/>
            <consortium name="The Broad Institute Genome Sequencing Center for Infectious Disease"/>
            <person name="Wu L."/>
            <person name="Ma J."/>
        </authorList>
    </citation>
    <scope>NUCLEOTIDE SEQUENCE [LARGE SCALE GENOMIC DNA]</scope>
    <source>
        <strain evidence="12">CCUG 37865</strain>
    </source>
</reference>
<evidence type="ECO:0000256" key="6">
    <source>
        <dbReference type="ARBA" id="ARBA00022989"/>
    </source>
</evidence>
<dbReference type="PANTHER" id="PTHR13285">
    <property type="entry name" value="ACYLTRANSFERASE"/>
    <property type="match status" value="1"/>
</dbReference>
<evidence type="ECO:0000256" key="2">
    <source>
        <dbReference type="ARBA" id="ARBA00010323"/>
    </source>
</evidence>
<feature type="transmembrane region" description="Helical" evidence="10">
    <location>
        <begin position="148"/>
        <end position="167"/>
    </location>
</feature>
<dbReference type="InterPro" id="IPR024194">
    <property type="entry name" value="Ac/AlaTfrase_AlgI/DltB"/>
</dbReference>
<feature type="transmembrane region" description="Helical" evidence="10">
    <location>
        <begin position="354"/>
        <end position="373"/>
    </location>
</feature>
<evidence type="ECO:0000313" key="12">
    <source>
        <dbReference type="Proteomes" id="UP001595882"/>
    </source>
</evidence>
<sequence>MLFNSFEFIFVFLPIAFIGYFTINKINPNLGKVWLIVCSFFFYAWWNPAYLPLLLGSLLVNFFISKQIANSESKMRRKVTLTVGILFNVGLLGFFKYADFFIENINFILQQNFNFLHIILPLAISFYTFQQIAYLVDVYRNEAKDNSFINYILFISFFPQLIAGPIVQHNEVMGQYKDITKTKINWENVSKGLFIFSIGLFKKVAIADTFAVWVNNGYSDAYALNFFDSWITSLSYTFQLYFDFSGYTDMALGIALLFNIKLPTNFNSPYKALSVREYWQRWHITLSRFLSKYIYIPLGGNRISRRRTYINLILVLSISGFWHGAGWTYIMWGFLHGVAMVINRMWYKAGFKMNLILAWFVTFHFINITRVFFRSPDMATAFEVLKAMFGLKGFAVPEQISNILQWDWLKGYEYVYQISDDLWMTIYLLVGALLLTVFLKNSIQLMERLKPNPLYSIYAAALFIYAALRLDQVTEFLYFNF</sequence>